<evidence type="ECO:0000256" key="1">
    <source>
        <dbReference type="SAM" id="MobiDB-lite"/>
    </source>
</evidence>
<name>A0A9P0YVA5_CUSEU</name>
<keyword evidence="2" id="KW-1133">Transmembrane helix</keyword>
<feature type="compositionally biased region" description="Polar residues" evidence="1">
    <location>
        <begin position="9"/>
        <end position="18"/>
    </location>
</feature>
<feature type="region of interest" description="Disordered" evidence="1">
    <location>
        <begin position="1"/>
        <end position="24"/>
    </location>
</feature>
<keyword evidence="4" id="KW-1185">Reference proteome</keyword>
<evidence type="ECO:0000313" key="3">
    <source>
        <dbReference type="EMBL" id="CAH9076770.1"/>
    </source>
</evidence>
<dbReference type="EMBL" id="CAMAPE010000010">
    <property type="protein sequence ID" value="CAH9076770.1"/>
    <property type="molecule type" value="Genomic_DNA"/>
</dbReference>
<feature type="transmembrane region" description="Helical" evidence="2">
    <location>
        <begin position="65"/>
        <end position="85"/>
    </location>
</feature>
<organism evidence="3 4">
    <name type="scientific">Cuscuta europaea</name>
    <name type="common">European dodder</name>
    <dbReference type="NCBI Taxonomy" id="41803"/>
    <lineage>
        <taxon>Eukaryota</taxon>
        <taxon>Viridiplantae</taxon>
        <taxon>Streptophyta</taxon>
        <taxon>Embryophyta</taxon>
        <taxon>Tracheophyta</taxon>
        <taxon>Spermatophyta</taxon>
        <taxon>Magnoliopsida</taxon>
        <taxon>eudicotyledons</taxon>
        <taxon>Gunneridae</taxon>
        <taxon>Pentapetalae</taxon>
        <taxon>asterids</taxon>
        <taxon>lamiids</taxon>
        <taxon>Solanales</taxon>
        <taxon>Convolvulaceae</taxon>
        <taxon>Cuscuteae</taxon>
        <taxon>Cuscuta</taxon>
        <taxon>Cuscuta subgen. Cuscuta</taxon>
    </lineage>
</organism>
<keyword evidence="2" id="KW-0472">Membrane</keyword>
<keyword evidence="2" id="KW-0812">Transmembrane</keyword>
<evidence type="ECO:0000313" key="4">
    <source>
        <dbReference type="Proteomes" id="UP001152484"/>
    </source>
</evidence>
<dbReference type="Proteomes" id="UP001152484">
    <property type="component" value="Unassembled WGS sequence"/>
</dbReference>
<proteinExistence type="predicted"/>
<accession>A0A9P0YVA5</accession>
<comment type="caution">
    <text evidence="3">The sequence shown here is derived from an EMBL/GenBank/DDBJ whole genome shotgun (WGS) entry which is preliminary data.</text>
</comment>
<evidence type="ECO:0008006" key="5">
    <source>
        <dbReference type="Google" id="ProtNLM"/>
    </source>
</evidence>
<reference evidence="3" key="1">
    <citation type="submission" date="2022-07" db="EMBL/GenBank/DDBJ databases">
        <authorList>
            <person name="Macas J."/>
            <person name="Novak P."/>
            <person name="Neumann P."/>
        </authorList>
    </citation>
    <scope>NUCLEOTIDE SEQUENCE</scope>
</reference>
<gene>
    <name evidence="3" type="ORF">CEURO_LOCUS6008</name>
</gene>
<protein>
    <recommendedName>
        <fullName evidence="5">Transmembrane protein</fullName>
    </recommendedName>
</protein>
<dbReference type="AlphaFoldDB" id="A0A9P0YVA5"/>
<sequence>MEEDEITTRKNASGTQSVHRIKAPPKYHFPPSPFSLPSFFSSLPSLFPLYPIHSKILNKNMGDHLLYFIFFFFPSSSSLFLPFYINFPLFAQNQFTYLISSIFYYFSNFFSPNYM</sequence>
<evidence type="ECO:0000256" key="2">
    <source>
        <dbReference type="SAM" id="Phobius"/>
    </source>
</evidence>